<sequence>MTDSLTKRAVKAFGGEIVQNSLNGDERGEGLSANITVSFIHWVTLFLNHYFHD</sequence>
<protein>
    <submittedName>
        <fullName evidence="1">Uncharacterized protein</fullName>
    </submittedName>
</protein>
<name>A0A1W1HHM9_9BACT</name>
<proteinExistence type="predicted"/>
<evidence type="ECO:0000313" key="1">
    <source>
        <dbReference type="EMBL" id="SLM31984.1"/>
    </source>
</evidence>
<dbReference type="EMBL" id="FWEV01000295">
    <property type="protein sequence ID" value="SLM31984.1"/>
    <property type="molecule type" value="Genomic_DNA"/>
</dbReference>
<dbReference type="AlphaFoldDB" id="A0A1W1HHM9"/>
<gene>
    <name evidence="1" type="ORF">MTBBW1_520011</name>
</gene>
<dbReference type="Proteomes" id="UP000191931">
    <property type="component" value="Unassembled WGS sequence"/>
</dbReference>
<keyword evidence="2" id="KW-1185">Reference proteome</keyword>
<reference evidence="1 2" key="1">
    <citation type="submission" date="2017-03" db="EMBL/GenBank/DDBJ databases">
        <authorList>
            <person name="Afonso C.L."/>
            <person name="Miller P.J."/>
            <person name="Scott M.A."/>
            <person name="Spackman E."/>
            <person name="Goraichik I."/>
            <person name="Dimitrov K.M."/>
            <person name="Suarez D.L."/>
            <person name="Swayne D.E."/>
        </authorList>
    </citation>
    <scope>NUCLEOTIDE SEQUENCE [LARGE SCALE GENOMIC DNA]</scope>
    <source>
        <strain evidence="1">PRJEB14757</strain>
    </source>
</reference>
<accession>A0A1W1HHM9</accession>
<organism evidence="1 2">
    <name type="scientific">Desulfamplus magnetovallimortis</name>
    <dbReference type="NCBI Taxonomy" id="1246637"/>
    <lineage>
        <taxon>Bacteria</taxon>
        <taxon>Pseudomonadati</taxon>
        <taxon>Thermodesulfobacteriota</taxon>
        <taxon>Desulfobacteria</taxon>
        <taxon>Desulfobacterales</taxon>
        <taxon>Desulfobacteraceae</taxon>
        <taxon>Desulfamplus</taxon>
    </lineage>
</organism>
<evidence type="ECO:0000313" key="2">
    <source>
        <dbReference type="Proteomes" id="UP000191931"/>
    </source>
</evidence>